<accession>A0A3P3Y8J3</accession>
<evidence type="ECO:0008006" key="10">
    <source>
        <dbReference type="Google" id="ProtNLM"/>
    </source>
</evidence>
<geneLocation type="mitochondrion" evidence="8"/>
<name>A0A3P3Y8J3_PLABS</name>
<evidence type="ECO:0000256" key="2">
    <source>
        <dbReference type="ARBA" id="ARBA00022692"/>
    </source>
</evidence>
<dbReference type="PANTHER" id="PTHR47567:SF1">
    <property type="entry name" value="NAD-DEPENDENT EPIMERASE_DEHYDRATASE DOMAIN-CONTAINING PROTEIN"/>
    <property type="match status" value="1"/>
</dbReference>
<dbReference type="PANTHER" id="PTHR47567">
    <property type="entry name" value="MITOCHONDRIAL SUBSTRATE/SOLUTE CARRIER"/>
    <property type="match status" value="1"/>
</dbReference>
<dbReference type="PROSITE" id="PS50920">
    <property type="entry name" value="SOLCAR"/>
    <property type="match status" value="1"/>
</dbReference>
<keyword evidence="7" id="KW-1133">Transmembrane helix</keyword>
<protein>
    <recommendedName>
        <fullName evidence="10">Mitochondrial carrier protein</fullName>
    </recommendedName>
</protein>
<feature type="compositionally biased region" description="Low complexity" evidence="6">
    <location>
        <begin position="9"/>
        <end position="23"/>
    </location>
</feature>
<feature type="transmembrane region" description="Helical" evidence="7">
    <location>
        <begin position="260"/>
        <end position="280"/>
    </location>
</feature>
<gene>
    <name evidence="8" type="ORF">PLBR_LOCUS3515</name>
</gene>
<keyword evidence="8" id="KW-0496">Mitochondrion</keyword>
<feature type="repeat" description="Solcar" evidence="4">
    <location>
        <begin position="208"/>
        <end position="289"/>
    </location>
</feature>
<comment type="similarity">
    <text evidence="5">Belongs to the mitochondrial carrier (TC 2.A.29) family.</text>
</comment>
<keyword evidence="3 4" id="KW-0472">Membrane</keyword>
<feature type="transmembrane region" description="Helical" evidence="7">
    <location>
        <begin position="119"/>
        <end position="140"/>
    </location>
</feature>
<evidence type="ECO:0000313" key="9">
    <source>
        <dbReference type="Proteomes" id="UP000290189"/>
    </source>
</evidence>
<evidence type="ECO:0000313" key="8">
    <source>
        <dbReference type="EMBL" id="SPQ96300.1"/>
    </source>
</evidence>
<keyword evidence="5" id="KW-0813">Transport</keyword>
<dbReference type="Gene3D" id="1.50.40.10">
    <property type="entry name" value="Mitochondrial carrier domain"/>
    <property type="match status" value="1"/>
</dbReference>
<dbReference type="SUPFAM" id="SSF103506">
    <property type="entry name" value="Mitochondrial carrier"/>
    <property type="match status" value="1"/>
</dbReference>
<dbReference type="InterPro" id="IPR018108">
    <property type="entry name" value="MCP_transmembrane"/>
</dbReference>
<sequence length="402" mass="42988">MTTGWRPVGSAGSSPSSAGWNGSERWAPRSGRVWCIRDLNSTFSGLGARITLTGSSNHMTGLFSMVVVPLVPHCRVGDRPRTVRYCTIPGAMSSSSSSAPSPTKELTASELLHKSVVRALGGGAAGAAAMAIQVVSLMWLRTTMNYQYRNGTTTTEALRFLYKEGGIPRLYKGLVPALAQGPLSRFGDTAANTGVLMFLNSHEGTKDLPISVKSLASSTAAATWRIFLMPVDTVKTSMQVDGKNGIPNLMKKYRMGGIRVFFHGALAASGATLIGHYPWFATYNFLDKNLPKSTNFQEKVIRSAAMGFCSSIVSDTVSNSVRVIKTTKQTFETPISYYDAARVVVDKDGLQGLFGRGLKTRILANGLQGLMFSVLWRLIDDTFFKKDGASRPSGGGGGGGGD</sequence>
<proteinExistence type="inferred from homology"/>
<dbReference type="EMBL" id="OVEO01000005">
    <property type="protein sequence ID" value="SPQ96300.1"/>
    <property type="molecule type" value="Genomic_DNA"/>
</dbReference>
<reference evidence="8 9" key="1">
    <citation type="submission" date="2018-03" db="EMBL/GenBank/DDBJ databases">
        <authorList>
            <person name="Fogelqvist J."/>
        </authorList>
    </citation>
    <scope>NUCLEOTIDE SEQUENCE [LARGE SCALE GENOMIC DNA]</scope>
</reference>
<evidence type="ECO:0000256" key="1">
    <source>
        <dbReference type="ARBA" id="ARBA00004141"/>
    </source>
</evidence>
<keyword evidence="2 4" id="KW-0812">Transmembrane</keyword>
<organism evidence="8 9">
    <name type="scientific">Plasmodiophora brassicae</name>
    <name type="common">Clubroot disease agent</name>
    <dbReference type="NCBI Taxonomy" id="37360"/>
    <lineage>
        <taxon>Eukaryota</taxon>
        <taxon>Sar</taxon>
        <taxon>Rhizaria</taxon>
        <taxon>Endomyxa</taxon>
        <taxon>Phytomyxea</taxon>
        <taxon>Plasmodiophorida</taxon>
        <taxon>Plasmodiophoridae</taxon>
        <taxon>Plasmodiophora</taxon>
    </lineage>
</organism>
<evidence type="ECO:0000256" key="6">
    <source>
        <dbReference type="SAM" id="MobiDB-lite"/>
    </source>
</evidence>
<comment type="subcellular location">
    <subcellularLocation>
        <location evidence="1">Membrane</location>
        <topology evidence="1">Multi-pass membrane protein</topology>
    </subcellularLocation>
</comment>
<evidence type="ECO:0000256" key="5">
    <source>
        <dbReference type="RuleBase" id="RU000488"/>
    </source>
</evidence>
<dbReference type="Pfam" id="PF00153">
    <property type="entry name" value="Mito_carr"/>
    <property type="match status" value="2"/>
</dbReference>
<evidence type="ECO:0000256" key="7">
    <source>
        <dbReference type="SAM" id="Phobius"/>
    </source>
</evidence>
<dbReference type="Proteomes" id="UP000290189">
    <property type="component" value="Unassembled WGS sequence"/>
</dbReference>
<evidence type="ECO:0000256" key="3">
    <source>
        <dbReference type="ARBA" id="ARBA00023136"/>
    </source>
</evidence>
<dbReference type="GO" id="GO:0016020">
    <property type="term" value="C:membrane"/>
    <property type="evidence" value="ECO:0007669"/>
    <property type="project" value="UniProtKB-SubCell"/>
</dbReference>
<feature type="region of interest" description="Disordered" evidence="6">
    <location>
        <begin position="1"/>
        <end position="26"/>
    </location>
</feature>
<evidence type="ECO:0000256" key="4">
    <source>
        <dbReference type="PROSITE-ProRule" id="PRU00282"/>
    </source>
</evidence>
<dbReference type="InterPro" id="IPR023395">
    <property type="entry name" value="MCP_dom_sf"/>
</dbReference>
<dbReference type="AlphaFoldDB" id="A0A3P3Y8J3"/>